<feature type="compositionally biased region" description="Basic and acidic residues" evidence="7">
    <location>
        <begin position="110"/>
        <end position="120"/>
    </location>
</feature>
<evidence type="ECO:0000256" key="5">
    <source>
        <dbReference type="ARBA" id="ARBA00022517"/>
    </source>
</evidence>
<reference evidence="8 9" key="1">
    <citation type="submission" date="2015-06" db="EMBL/GenBank/DDBJ databases">
        <title>Talaromyces atroroseus IBT 11181 draft genome.</title>
        <authorList>
            <person name="Rasmussen K.B."/>
            <person name="Rasmussen S."/>
            <person name="Petersen B."/>
            <person name="Sicheritz-Ponten T."/>
            <person name="Mortensen U.H."/>
            <person name="Thrane U."/>
        </authorList>
    </citation>
    <scope>NUCLEOTIDE SEQUENCE [LARGE SCALE GENOMIC DNA]</scope>
    <source>
        <strain evidence="8 9">IBT 11181</strain>
    </source>
</reference>
<evidence type="ECO:0000256" key="3">
    <source>
        <dbReference type="ARBA" id="ARBA00022448"/>
    </source>
</evidence>
<dbReference type="AlphaFoldDB" id="A0A225AM66"/>
<feature type="compositionally biased region" description="Basic residues" evidence="7">
    <location>
        <begin position="57"/>
        <end position="74"/>
    </location>
</feature>
<comment type="caution">
    <text evidence="8">The sequence shown here is derived from an EMBL/GenBank/DDBJ whole genome shotgun (WGS) entry which is preliminary data.</text>
</comment>
<dbReference type="GO" id="GO:0000055">
    <property type="term" value="P:ribosomal large subunit export from nucleus"/>
    <property type="evidence" value="ECO:0007669"/>
    <property type="project" value="TreeGrafter"/>
</dbReference>
<dbReference type="OrthoDB" id="5304887at2759"/>
<evidence type="ECO:0000256" key="7">
    <source>
        <dbReference type="SAM" id="MobiDB-lite"/>
    </source>
</evidence>
<dbReference type="InterPro" id="IPR022784">
    <property type="entry name" value="Ribosome_bgen_Alb1"/>
</dbReference>
<feature type="compositionally biased region" description="Basic residues" evidence="7">
    <location>
        <begin position="1"/>
        <end position="20"/>
    </location>
</feature>
<dbReference type="GO" id="GO:0005737">
    <property type="term" value="C:cytoplasm"/>
    <property type="evidence" value="ECO:0007669"/>
    <property type="project" value="UniProtKB-SubCell"/>
</dbReference>
<keyword evidence="9" id="KW-1185">Reference proteome</keyword>
<dbReference type="GeneID" id="31006329"/>
<feature type="region of interest" description="Disordered" evidence="7">
    <location>
        <begin position="1"/>
        <end position="74"/>
    </location>
</feature>
<dbReference type="EMBL" id="LFMY01000010">
    <property type="protein sequence ID" value="OKL58338.1"/>
    <property type="molecule type" value="Genomic_DNA"/>
</dbReference>
<dbReference type="InterPro" id="IPR053278">
    <property type="entry name" value="Pre-60S_factor_ECM1"/>
</dbReference>
<evidence type="ECO:0000313" key="9">
    <source>
        <dbReference type="Proteomes" id="UP000214365"/>
    </source>
</evidence>
<dbReference type="PANTHER" id="PTHR28280:SF1">
    <property type="entry name" value="SHUTTLING PRE-60S FACTOR ECM1"/>
    <property type="match status" value="1"/>
</dbReference>
<organism evidence="8 9">
    <name type="scientific">Talaromyces atroroseus</name>
    <dbReference type="NCBI Taxonomy" id="1441469"/>
    <lineage>
        <taxon>Eukaryota</taxon>
        <taxon>Fungi</taxon>
        <taxon>Dikarya</taxon>
        <taxon>Ascomycota</taxon>
        <taxon>Pezizomycotina</taxon>
        <taxon>Eurotiomycetes</taxon>
        <taxon>Eurotiomycetidae</taxon>
        <taxon>Eurotiales</taxon>
        <taxon>Trichocomaceae</taxon>
        <taxon>Talaromyces</taxon>
        <taxon>Talaromyces sect. Trachyspermi</taxon>
    </lineage>
</organism>
<evidence type="ECO:0000256" key="4">
    <source>
        <dbReference type="ARBA" id="ARBA00022490"/>
    </source>
</evidence>
<keyword evidence="5" id="KW-0690">Ribosome biogenesis</keyword>
<dbReference type="Pfam" id="PF09135">
    <property type="entry name" value="Alb1"/>
    <property type="match status" value="1"/>
</dbReference>
<dbReference type="GO" id="GO:0005730">
    <property type="term" value="C:nucleolus"/>
    <property type="evidence" value="ECO:0007669"/>
    <property type="project" value="TreeGrafter"/>
</dbReference>
<dbReference type="RefSeq" id="XP_020118459.1">
    <property type="nucleotide sequence ID" value="XM_020268866.1"/>
</dbReference>
<keyword evidence="4" id="KW-0963">Cytoplasm</keyword>
<comment type="subcellular location">
    <subcellularLocation>
        <location evidence="2">Cytoplasm</location>
    </subcellularLocation>
    <subcellularLocation>
        <location evidence="1">Nucleus</location>
    </subcellularLocation>
</comment>
<evidence type="ECO:0000313" key="8">
    <source>
        <dbReference type="EMBL" id="OKL58338.1"/>
    </source>
</evidence>
<evidence type="ECO:0000256" key="1">
    <source>
        <dbReference type="ARBA" id="ARBA00004123"/>
    </source>
</evidence>
<feature type="region of interest" description="Disordered" evidence="7">
    <location>
        <begin position="110"/>
        <end position="175"/>
    </location>
</feature>
<accession>A0A225AM66</accession>
<keyword evidence="3" id="KW-0813">Transport</keyword>
<protein>
    <recommendedName>
        <fullName evidence="10">Ribosome biogenesis protein Alb1</fullName>
    </recommendedName>
</protein>
<evidence type="ECO:0000256" key="6">
    <source>
        <dbReference type="ARBA" id="ARBA00023242"/>
    </source>
</evidence>
<dbReference type="Proteomes" id="UP000214365">
    <property type="component" value="Unassembled WGS sequence"/>
</dbReference>
<gene>
    <name evidence="8" type="ORF">UA08_06574</name>
</gene>
<proteinExistence type="predicted"/>
<evidence type="ECO:0008006" key="10">
    <source>
        <dbReference type="Google" id="ProtNLM"/>
    </source>
</evidence>
<sequence length="175" mass="18929">MGRTGKLKKKATSVHSRAARRGASPSDVNKSLESVPRMEAPTKPSSILAAHTSAGISKKKSKAKPLSRAQRLRQQKGIERAEMVIDQLETKVAKSIGKAKAINARRAQWEDLNSKNDKTKAIQQGQESDDEQMKEIEKPVSAAPKSSSKIALPVSAENNVPSAGYEAVDEDDNIT</sequence>
<name>A0A225AM66_TALAT</name>
<keyword evidence="6" id="KW-0539">Nucleus</keyword>
<dbReference type="PANTHER" id="PTHR28280">
    <property type="entry name" value="SHUTTLING PRE-60S FACTOR ECM1"/>
    <property type="match status" value="1"/>
</dbReference>
<dbReference type="GO" id="GO:0030687">
    <property type="term" value="C:preribosome, large subunit precursor"/>
    <property type="evidence" value="ECO:0007669"/>
    <property type="project" value="TreeGrafter"/>
</dbReference>
<evidence type="ECO:0000256" key="2">
    <source>
        <dbReference type="ARBA" id="ARBA00004496"/>
    </source>
</evidence>
<feature type="compositionally biased region" description="Low complexity" evidence="7">
    <location>
        <begin position="139"/>
        <end position="153"/>
    </location>
</feature>